<proteinExistence type="predicted"/>
<protein>
    <submittedName>
        <fullName evidence="1">Uncharacterized protein</fullName>
    </submittedName>
</protein>
<keyword evidence="2" id="KW-1185">Reference proteome</keyword>
<dbReference type="Proteomes" id="UP000838763">
    <property type="component" value="Unassembled WGS sequence"/>
</dbReference>
<reference evidence="1" key="1">
    <citation type="submission" date="2022-11" db="EMBL/GenBank/DDBJ databases">
        <authorList>
            <person name="Scott C."/>
            <person name="Bruce N."/>
        </authorList>
    </citation>
    <scope>NUCLEOTIDE SEQUENCE</scope>
</reference>
<evidence type="ECO:0000313" key="1">
    <source>
        <dbReference type="EMBL" id="CAI4211307.1"/>
    </source>
</evidence>
<accession>A0A9P1GWP5</accession>
<gene>
    <name evidence="1" type="ORF">PPNO1_LOCUS1103</name>
</gene>
<comment type="caution">
    <text evidence="1">The sequence shown here is derived from an EMBL/GenBank/DDBJ whole genome shotgun (WGS) entry which is preliminary data.</text>
</comment>
<organism evidence="1 2">
    <name type="scientific">Parascedosporium putredinis</name>
    <dbReference type="NCBI Taxonomy" id="1442378"/>
    <lineage>
        <taxon>Eukaryota</taxon>
        <taxon>Fungi</taxon>
        <taxon>Dikarya</taxon>
        <taxon>Ascomycota</taxon>
        <taxon>Pezizomycotina</taxon>
        <taxon>Sordariomycetes</taxon>
        <taxon>Hypocreomycetidae</taxon>
        <taxon>Microascales</taxon>
        <taxon>Microascaceae</taxon>
        <taxon>Parascedosporium</taxon>
    </lineage>
</organism>
<dbReference type="EMBL" id="CALLCH030000001">
    <property type="protein sequence ID" value="CAI4211307.1"/>
    <property type="molecule type" value="Genomic_DNA"/>
</dbReference>
<name>A0A9P1GWP5_9PEZI</name>
<sequence>MSANDSDSSSIGEAIKDIHEINEDTKEDVSSWVKNAKSLQEDIVRSKVIANDIIRQSETPDVSGKAIEDAEAKLDF</sequence>
<dbReference type="AlphaFoldDB" id="A0A9P1GWP5"/>
<dbReference type="OrthoDB" id="534815at2759"/>
<evidence type="ECO:0000313" key="2">
    <source>
        <dbReference type="Proteomes" id="UP000838763"/>
    </source>
</evidence>